<sequence>MSRMPAVTVRPLETRRIAEAVDLVCARLPELPRAEAAMPFESPELFPLLVRHTAHDEDDHLVGVGLLQRPGFAPPDRCGLRLVVARDVEGSGVGSALRASLLPLVPGTIARLGTGVFDDDERSLAVARHWGFEIEKHGIESSLDLTELAPSSPLPPGVTLDEVPDLGFADRDAVEHMLRASQTNPEAALGFVMSLEAFSTMLTADEEPVCVVARVDGVPAGITFGGVQSGALSIAYSGVDPAYRGRGIMRAVKERAHVVAARLGARVSNTTNEEANVGIRRINADLGYVVRSGVYRMVQEHRQA</sequence>
<organism evidence="3 4">
    <name type="scientific">Humibacillus xanthopallidus</name>
    <dbReference type="NCBI Taxonomy" id="412689"/>
    <lineage>
        <taxon>Bacteria</taxon>
        <taxon>Bacillati</taxon>
        <taxon>Actinomycetota</taxon>
        <taxon>Actinomycetes</taxon>
        <taxon>Micrococcales</taxon>
        <taxon>Intrasporangiaceae</taxon>
        <taxon>Humibacillus</taxon>
    </lineage>
</organism>
<evidence type="ECO:0008006" key="5">
    <source>
        <dbReference type="Google" id="ProtNLM"/>
    </source>
</evidence>
<dbReference type="Gene3D" id="3.40.630.30">
    <property type="match status" value="1"/>
</dbReference>
<dbReference type="InterPro" id="IPR000182">
    <property type="entry name" value="GNAT_dom"/>
</dbReference>
<comment type="caution">
    <text evidence="3">The sequence shown here is derived from an EMBL/GenBank/DDBJ whole genome shotgun (WGS) entry which is preliminary data.</text>
</comment>
<evidence type="ECO:0000313" key="4">
    <source>
        <dbReference type="Proteomes" id="UP000320085"/>
    </source>
</evidence>
<evidence type="ECO:0000259" key="2">
    <source>
        <dbReference type="PROSITE" id="PS51186"/>
    </source>
</evidence>
<gene>
    <name evidence="3" type="ORF">FHX52_0959</name>
</gene>
<dbReference type="PROSITE" id="PS50030">
    <property type="entry name" value="UBA"/>
    <property type="match status" value="1"/>
</dbReference>
<dbReference type="SUPFAM" id="SSF55729">
    <property type="entry name" value="Acyl-CoA N-acyltransferases (Nat)"/>
    <property type="match status" value="2"/>
</dbReference>
<dbReference type="EMBL" id="VFQF01000001">
    <property type="protein sequence ID" value="TQN47841.1"/>
    <property type="molecule type" value="Genomic_DNA"/>
</dbReference>
<dbReference type="PROSITE" id="PS51186">
    <property type="entry name" value="GNAT"/>
    <property type="match status" value="2"/>
</dbReference>
<evidence type="ECO:0000259" key="1">
    <source>
        <dbReference type="PROSITE" id="PS50030"/>
    </source>
</evidence>
<feature type="domain" description="N-acetyltransferase" evidence="2">
    <location>
        <begin position="158"/>
        <end position="302"/>
    </location>
</feature>
<dbReference type="GO" id="GO:0016747">
    <property type="term" value="F:acyltransferase activity, transferring groups other than amino-acyl groups"/>
    <property type="evidence" value="ECO:0007669"/>
    <property type="project" value="InterPro"/>
</dbReference>
<reference evidence="3 4" key="1">
    <citation type="submission" date="2019-06" db="EMBL/GenBank/DDBJ databases">
        <title>Sequencing the genomes of 1000 actinobacteria strains.</title>
        <authorList>
            <person name="Klenk H.-P."/>
        </authorList>
    </citation>
    <scope>NUCLEOTIDE SEQUENCE [LARGE SCALE GENOMIC DNA]</scope>
    <source>
        <strain evidence="3 4">DSM 21776</strain>
    </source>
</reference>
<evidence type="ECO:0000313" key="3">
    <source>
        <dbReference type="EMBL" id="TQN47841.1"/>
    </source>
</evidence>
<dbReference type="Proteomes" id="UP000320085">
    <property type="component" value="Unassembled WGS sequence"/>
</dbReference>
<feature type="domain" description="UBA" evidence="1">
    <location>
        <begin position="153"/>
        <end position="195"/>
    </location>
</feature>
<dbReference type="InterPro" id="IPR016181">
    <property type="entry name" value="Acyl_CoA_acyltransferase"/>
</dbReference>
<feature type="domain" description="N-acetyltransferase" evidence="2">
    <location>
        <begin position="7"/>
        <end position="155"/>
    </location>
</feature>
<name>A0A543PUU8_9MICO</name>
<dbReference type="AlphaFoldDB" id="A0A543PUU8"/>
<proteinExistence type="predicted"/>
<dbReference type="Pfam" id="PF00583">
    <property type="entry name" value="Acetyltransf_1"/>
    <property type="match status" value="1"/>
</dbReference>
<protein>
    <recommendedName>
        <fullName evidence="5">Acetyltransferase (GNAT) family protein</fullName>
    </recommendedName>
</protein>
<accession>A0A543PUU8</accession>
<dbReference type="CDD" id="cd04301">
    <property type="entry name" value="NAT_SF"/>
    <property type="match status" value="1"/>
</dbReference>
<dbReference type="InterPro" id="IPR015940">
    <property type="entry name" value="UBA"/>
</dbReference>